<dbReference type="AlphaFoldDB" id="A0A917J8N1"/>
<dbReference type="RefSeq" id="WP_229747022.1">
    <property type="nucleotide sequence ID" value="NZ_BMDO01000001.1"/>
</dbReference>
<name>A0A917J8N1_9SPHI</name>
<reference evidence="1" key="2">
    <citation type="submission" date="2020-09" db="EMBL/GenBank/DDBJ databases">
        <authorList>
            <person name="Sun Q."/>
            <person name="Sedlacek I."/>
        </authorList>
    </citation>
    <scope>NUCLEOTIDE SEQUENCE</scope>
    <source>
        <strain evidence="1">CCM 8711</strain>
    </source>
</reference>
<comment type="caution">
    <text evidence="1">The sequence shown here is derived from an EMBL/GenBank/DDBJ whole genome shotgun (WGS) entry which is preliminary data.</text>
</comment>
<organism evidence="1 2">
    <name type="scientific">Mucilaginibacter galii</name>
    <dbReference type="NCBI Taxonomy" id="2005073"/>
    <lineage>
        <taxon>Bacteria</taxon>
        <taxon>Pseudomonadati</taxon>
        <taxon>Bacteroidota</taxon>
        <taxon>Sphingobacteriia</taxon>
        <taxon>Sphingobacteriales</taxon>
        <taxon>Sphingobacteriaceae</taxon>
        <taxon>Mucilaginibacter</taxon>
    </lineage>
</organism>
<protein>
    <submittedName>
        <fullName evidence="1">Uncharacterized protein</fullName>
    </submittedName>
</protein>
<gene>
    <name evidence="1" type="ORF">GCM10011425_06930</name>
</gene>
<dbReference type="EMBL" id="BMDO01000001">
    <property type="protein sequence ID" value="GGI49481.1"/>
    <property type="molecule type" value="Genomic_DNA"/>
</dbReference>
<evidence type="ECO:0000313" key="1">
    <source>
        <dbReference type="EMBL" id="GGI49481.1"/>
    </source>
</evidence>
<accession>A0A917J8N1</accession>
<keyword evidence="2" id="KW-1185">Reference proteome</keyword>
<reference evidence="1" key="1">
    <citation type="journal article" date="2014" name="Int. J. Syst. Evol. Microbiol.">
        <title>Complete genome sequence of Corynebacterium casei LMG S-19264T (=DSM 44701T), isolated from a smear-ripened cheese.</title>
        <authorList>
            <consortium name="US DOE Joint Genome Institute (JGI-PGF)"/>
            <person name="Walter F."/>
            <person name="Albersmeier A."/>
            <person name="Kalinowski J."/>
            <person name="Ruckert C."/>
        </authorList>
    </citation>
    <scope>NUCLEOTIDE SEQUENCE</scope>
    <source>
        <strain evidence="1">CCM 8711</strain>
    </source>
</reference>
<dbReference type="Proteomes" id="UP000662074">
    <property type="component" value="Unassembled WGS sequence"/>
</dbReference>
<evidence type="ECO:0000313" key="2">
    <source>
        <dbReference type="Proteomes" id="UP000662074"/>
    </source>
</evidence>
<proteinExistence type="predicted"/>
<sequence>MIFGEYVKCKECAHLYRIRFNMGNSFPQKGTFKCQDCGANLEYGFAKDRSKIMVGIETTDDKKDATIQNIHPEITVDPAQASNPFYFPSLDYMTQFNIGGHERLAEFRKGQKSTAEFKKLLDELMLPLRYLKEKRWAMLENDFGKNQAKVRREILKKALAVGRKFIEGKWDLLYRDALSEAEKIKRKPAFPQFKAYLLGRSDEFLIERMYAVLDAYNDAYHELLPTLLTQKFDMQPIGESTSANWKKLEMVYGGLYETFGDLLVVPTGMNNLLAREDHEIFQSSPAFTFSKYLDSDKAGRCDNFAGNAKLAGLSRFYDSGIRNATYHKASKVESDDQEITLKTGKGGRTERTLTLVEYISHCNELFAHCMILLNLTYKLTQ</sequence>